<dbReference type="Proteomes" id="UP000821866">
    <property type="component" value="Chromosome 3"/>
</dbReference>
<proteinExistence type="predicted"/>
<keyword evidence="3" id="KW-1185">Reference proteome</keyword>
<reference evidence="2" key="1">
    <citation type="journal article" date="2020" name="Cell">
        <title>Large-Scale Comparative Analyses of Tick Genomes Elucidate Their Genetic Diversity and Vector Capacities.</title>
        <authorList>
            <consortium name="Tick Genome and Microbiome Consortium (TIGMIC)"/>
            <person name="Jia N."/>
            <person name="Wang J."/>
            <person name="Shi W."/>
            <person name="Du L."/>
            <person name="Sun Y."/>
            <person name="Zhan W."/>
            <person name="Jiang J.F."/>
            <person name="Wang Q."/>
            <person name="Zhang B."/>
            <person name="Ji P."/>
            <person name="Bell-Sakyi L."/>
            <person name="Cui X.M."/>
            <person name="Yuan T.T."/>
            <person name="Jiang B.G."/>
            <person name="Yang W.F."/>
            <person name="Lam T.T."/>
            <person name="Chang Q.C."/>
            <person name="Ding S.J."/>
            <person name="Wang X.J."/>
            <person name="Zhu J.G."/>
            <person name="Ruan X.D."/>
            <person name="Zhao L."/>
            <person name="Wei J.T."/>
            <person name="Ye R.Z."/>
            <person name="Que T.C."/>
            <person name="Du C.H."/>
            <person name="Zhou Y.H."/>
            <person name="Cheng J.X."/>
            <person name="Dai P.F."/>
            <person name="Guo W.B."/>
            <person name="Han X.H."/>
            <person name="Huang E.J."/>
            <person name="Li L.F."/>
            <person name="Wei W."/>
            <person name="Gao Y.C."/>
            <person name="Liu J.Z."/>
            <person name="Shao H.Z."/>
            <person name="Wang X."/>
            <person name="Wang C.C."/>
            <person name="Yang T.C."/>
            <person name="Huo Q.B."/>
            <person name="Li W."/>
            <person name="Chen H.Y."/>
            <person name="Chen S.E."/>
            <person name="Zhou L.G."/>
            <person name="Ni X.B."/>
            <person name="Tian J.H."/>
            <person name="Sheng Y."/>
            <person name="Liu T."/>
            <person name="Pan Y.S."/>
            <person name="Xia L.Y."/>
            <person name="Li J."/>
            <person name="Zhao F."/>
            <person name="Cao W.C."/>
        </authorList>
    </citation>
    <scope>NUCLEOTIDE SEQUENCE</scope>
    <source>
        <strain evidence="2">Rmic-2018</strain>
    </source>
</reference>
<reference evidence="2" key="2">
    <citation type="submission" date="2021-09" db="EMBL/GenBank/DDBJ databases">
        <authorList>
            <person name="Jia N."/>
            <person name="Wang J."/>
            <person name="Shi W."/>
            <person name="Du L."/>
            <person name="Sun Y."/>
            <person name="Zhan W."/>
            <person name="Jiang J."/>
            <person name="Wang Q."/>
            <person name="Zhang B."/>
            <person name="Ji P."/>
            <person name="Sakyi L.B."/>
            <person name="Cui X."/>
            <person name="Yuan T."/>
            <person name="Jiang B."/>
            <person name="Yang W."/>
            <person name="Lam T.T.-Y."/>
            <person name="Chang Q."/>
            <person name="Ding S."/>
            <person name="Wang X."/>
            <person name="Zhu J."/>
            <person name="Ruan X."/>
            <person name="Zhao L."/>
            <person name="Wei J."/>
            <person name="Que T."/>
            <person name="Du C."/>
            <person name="Cheng J."/>
            <person name="Dai P."/>
            <person name="Han X."/>
            <person name="Huang E."/>
            <person name="Gao Y."/>
            <person name="Liu J."/>
            <person name="Shao H."/>
            <person name="Ye R."/>
            <person name="Li L."/>
            <person name="Wei W."/>
            <person name="Wang X."/>
            <person name="Wang C."/>
            <person name="Huo Q."/>
            <person name="Li W."/>
            <person name="Guo W."/>
            <person name="Chen H."/>
            <person name="Chen S."/>
            <person name="Zhou L."/>
            <person name="Zhou L."/>
            <person name="Ni X."/>
            <person name="Tian J."/>
            <person name="Zhou Y."/>
            <person name="Sheng Y."/>
            <person name="Liu T."/>
            <person name="Pan Y."/>
            <person name="Xia L."/>
            <person name="Li J."/>
            <person name="Zhao F."/>
            <person name="Cao W."/>
        </authorList>
    </citation>
    <scope>NUCLEOTIDE SEQUENCE</scope>
    <source>
        <strain evidence="2">Rmic-2018</strain>
        <tissue evidence="2">Larvae</tissue>
    </source>
</reference>
<organism evidence="2 3">
    <name type="scientific">Rhipicephalus microplus</name>
    <name type="common">Cattle tick</name>
    <name type="synonym">Boophilus microplus</name>
    <dbReference type="NCBI Taxonomy" id="6941"/>
    <lineage>
        <taxon>Eukaryota</taxon>
        <taxon>Metazoa</taxon>
        <taxon>Ecdysozoa</taxon>
        <taxon>Arthropoda</taxon>
        <taxon>Chelicerata</taxon>
        <taxon>Arachnida</taxon>
        <taxon>Acari</taxon>
        <taxon>Parasitiformes</taxon>
        <taxon>Ixodida</taxon>
        <taxon>Ixodoidea</taxon>
        <taxon>Ixodidae</taxon>
        <taxon>Rhipicephalinae</taxon>
        <taxon>Rhipicephalus</taxon>
        <taxon>Boophilus</taxon>
    </lineage>
</organism>
<protein>
    <submittedName>
        <fullName evidence="2">Uncharacterized protein</fullName>
    </submittedName>
</protein>
<accession>A0A9J6E534</accession>
<evidence type="ECO:0000313" key="3">
    <source>
        <dbReference type="Proteomes" id="UP000821866"/>
    </source>
</evidence>
<feature type="region of interest" description="Disordered" evidence="1">
    <location>
        <begin position="141"/>
        <end position="167"/>
    </location>
</feature>
<name>A0A9J6E534_RHIMP</name>
<evidence type="ECO:0000256" key="1">
    <source>
        <dbReference type="SAM" id="MobiDB-lite"/>
    </source>
</evidence>
<evidence type="ECO:0000313" key="2">
    <source>
        <dbReference type="EMBL" id="KAH8029599.1"/>
    </source>
</evidence>
<comment type="caution">
    <text evidence="2">The sequence shown here is derived from an EMBL/GenBank/DDBJ whole genome shotgun (WGS) entry which is preliminary data.</text>
</comment>
<dbReference type="AlphaFoldDB" id="A0A9J6E534"/>
<sequence>MTPKHLRQIYFRSIERMIVYGAQIYFPPICKRNKKNTEKVEKLKAIQRNPLSKIAKASYTASNASLNIICNIPPIHLTIERENRLFIILNADGKFVFENKEFGKEEIATKIRSSRIHPAKKRKYDYVKTIGEADYSFYTDGSQQENRCGGTESNLNRNSADSRPRSRRLRCELGGDAHAAESCSAREAAG</sequence>
<dbReference type="EMBL" id="JABSTU010000005">
    <property type="protein sequence ID" value="KAH8029599.1"/>
    <property type="molecule type" value="Genomic_DNA"/>
</dbReference>
<gene>
    <name evidence="2" type="ORF">HPB51_001881</name>
</gene>
<feature type="compositionally biased region" description="Polar residues" evidence="1">
    <location>
        <begin position="141"/>
        <end position="159"/>
    </location>
</feature>